<sequence length="13" mass="1575">MKRLGWNLEGRNT</sequence>
<proteinExistence type="predicted"/>
<comment type="caution">
    <text evidence="1">The sequence shown here is derived from an EMBL/GenBank/DDBJ whole genome shotgun (WGS) entry which is preliminary data.</text>
</comment>
<evidence type="ECO:0000313" key="1">
    <source>
        <dbReference type="EMBL" id="VCW67019.1"/>
    </source>
</evidence>
<evidence type="ECO:0000313" key="2">
    <source>
        <dbReference type="Proteomes" id="UP000269945"/>
    </source>
</evidence>
<accession>A0A9X9LFM3</accession>
<gene>
    <name evidence="1" type="ORF">BN2614_LOCUS3</name>
</gene>
<dbReference type="Proteomes" id="UP000269945">
    <property type="component" value="Unassembled WGS sequence"/>
</dbReference>
<dbReference type="EMBL" id="CYRY02002336">
    <property type="protein sequence ID" value="VCW67019.1"/>
    <property type="molecule type" value="Genomic_DNA"/>
</dbReference>
<reference evidence="1 2" key="1">
    <citation type="submission" date="2018-10" db="EMBL/GenBank/DDBJ databases">
        <authorList>
            <person name="Ekblom R."/>
            <person name="Jareborg N."/>
        </authorList>
    </citation>
    <scope>NUCLEOTIDE SEQUENCE [LARGE SCALE GENOMIC DNA]</scope>
    <source>
        <tissue evidence="1">Muscle</tissue>
    </source>
</reference>
<keyword evidence="2" id="KW-1185">Reference proteome</keyword>
<name>A0A9X9LFM3_GULGU</name>
<protein>
    <submittedName>
        <fullName evidence="1">Uncharacterized protein</fullName>
    </submittedName>
</protein>
<organism evidence="1 2">
    <name type="scientific">Gulo gulo</name>
    <name type="common">Wolverine</name>
    <name type="synonym">Gluton</name>
    <dbReference type="NCBI Taxonomy" id="48420"/>
    <lineage>
        <taxon>Eukaryota</taxon>
        <taxon>Metazoa</taxon>
        <taxon>Chordata</taxon>
        <taxon>Craniata</taxon>
        <taxon>Vertebrata</taxon>
        <taxon>Euteleostomi</taxon>
        <taxon>Mammalia</taxon>
        <taxon>Eutheria</taxon>
        <taxon>Laurasiatheria</taxon>
        <taxon>Carnivora</taxon>
        <taxon>Caniformia</taxon>
        <taxon>Musteloidea</taxon>
        <taxon>Mustelidae</taxon>
        <taxon>Guloninae</taxon>
        <taxon>Gulo</taxon>
    </lineage>
</organism>